<dbReference type="RefSeq" id="WP_169665062.1">
    <property type="nucleotide sequence ID" value="NZ_CP076132.1"/>
</dbReference>
<evidence type="ECO:0000313" key="2">
    <source>
        <dbReference type="EMBL" id="QWG02426.1"/>
    </source>
</evidence>
<proteinExistence type="predicted"/>
<organism evidence="2 3">
    <name type="scientific">Flammeovirga yaeyamensis</name>
    <dbReference type="NCBI Taxonomy" id="367791"/>
    <lineage>
        <taxon>Bacteria</taxon>
        <taxon>Pseudomonadati</taxon>
        <taxon>Bacteroidota</taxon>
        <taxon>Cytophagia</taxon>
        <taxon>Cytophagales</taxon>
        <taxon>Flammeovirgaceae</taxon>
        <taxon>Flammeovirga</taxon>
    </lineage>
</organism>
<dbReference type="InterPro" id="IPR013783">
    <property type="entry name" value="Ig-like_fold"/>
</dbReference>
<dbReference type="EMBL" id="CP076132">
    <property type="protein sequence ID" value="QWG02426.1"/>
    <property type="molecule type" value="Genomic_DNA"/>
</dbReference>
<dbReference type="Gene3D" id="2.60.40.10">
    <property type="entry name" value="Immunoglobulins"/>
    <property type="match status" value="1"/>
</dbReference>
<accession>A0AAX1N7M2</accession>
<evidence type="ECO:0008006" key="4">
    <source>
        <dbReference type="Google" id="ProtNLM"/>
    </source>
</evidence>
<reference evidence="2 3" key="1">
    <citation type="submission" date="2021-05" db="EMBL/GenBank/DDBJ databases">
        <title>Comparative genomic studies on the polysaccharide-degrading batcterial strains of the Flammeovirga genus.</title>
        <authorList>
            <person name="Zewei F."/>
            <person name="Zheng Z."/>
            <person name="Yu L."/>
            <person name="Ruyue G."/>
            <person name="Yanhong M."/>
            <person name="Yuanyuan C."/>
            <person name="Jingyan G."/>
            <person name="Wenjun H."/>
        </authorList>
    </citation>
    <scope>NUCLEOTIDE SEQUENCE [LARGE SCALE GENOMIC DNA]</scope>
    <source>
        <strain evidence="2 3">NBRC:100898</strain>
    </source>
</reference>
<evidence type="ECO:0000313" key="3">
    <source>
        <dbReference type="Proteomes" id="UP000678679"/>
    </source>
</evidence>
<dbReference type="KEGG" id="fya:KMW28_02245"/>
<sequence length="681" mass="73161">MKRAYLILLTLLLPMVSWATEYYTANSKGGGNFADEIWTTSADGSGSLADTTGIFNTSNNFTILSGHSVSCPSKELDIGDLTVKGTLTEFIVSLNDINIQNLVIEGTINFASSLIDGNFNVVNYFALDGSNVIFANNLMNYNVSGYFYIGTTSTFNYSNSAENKISGNGRFDEYVNPLVTVISDKGVVYANDQVVSTNLSDFPTDFLNEEATIQLNKDHTLTIDQAIGSDLSFSAGFTTSPGNNGSITFSTNASGTFKTADTNPFNDIVVNTNTSVTLGGDFYMGGELTLTNGVINGGGNRFVINSGGSINSATYSTSLGSIASGGSDASHINGQMSMTFATTGNYTLLPVGDGTNLREAGVQNLAATAAHTLTVTYNNTSHGTSTLDPGLNEVEVSNVEYWDINVSGTDQTGFTENFKVVISYNSSSLIDETKSGTLHLFHYSSGDSHWDSEADGTHGDFTIQSSGGGKGFISAQTLTFSPFTFGGGSDHDLSVALSNFSASPNNKQVDISWSTATEINNSHFDIERSSDQKSWEVIERVDAKGGNSSVSIDYEFTDERPLQNAYYRLVQYDLDGTSETFGPIQVSLISMANEFKAELHPNVFDRSQAIKLALEGLTKGSDILIQVYDHHGNLVVDQIIEQTSEENILQEFKIPGHLPAGMYHLNVSSGVKISRSKFVLH</sequence>
<feature type="chain" id="PRO_5044027399" description="Secretion system C-terminal sorting domain-containing protein" evidence="1">
    <location>
        <begin position="20"/>
        <end position="681"/>
    </location>
</feature>
<dbReference type="AlphaFoldDB" id="A0AAX1N7M2"/>
<keyword evidence="3" id="KW-1185">Reference proteome</keyword>
<dbReference type="Proteomes" id="UP000678679">
    <property type="component" value="Chromosome 1"/>
</dbReference>
<feature type="signal peptide" evidence="1">
    <location>
        <begin position="1"/>
        <end position="19"/>
    </location>
</feature>
<evidence type="ECO:0000256" key="1">
    <source>
        <dbReference type="SAM" id="SignalP"/>
    </source>
</evidence>
<keyword evidence="1" id="KW-0732">Signal</keyword>
<protein>
    <recommendedName>
        <fullName evidence="4">Secretion system C-terminal sorting domain-containing protein</fullName>
    </recommendedName>
</protein>
<name>A0AAX1N7M2_9BACT</name>
<gene>
    <name evidence="2" type="ORF">KMW28_02245</name>
</gene>